<evidence type="ECO:0000256" key="2">
    <source>
        <dbReference type="ARBA" id="ARBA00022806"/>
    </source>
</evidence>
<keyword evidence="2" id="KW-0347">Helicase</keyword>
<feature type="compositionally biased region" description="Pro residues" evidence="4">
    <location>
        <begin position="292"/>
        <end position="302"/>
    </location>
</feature>
<dbReference type="Gene3D" id="3.90.320.10">
    <property type="match status" value="1"/>
</dbReference>
<evidence type="ECO:0000256" key="4">
    <source>
        <dbReference type="SAM" id="MobiDB-lite"/>
    </source>
</evidence>
<evidence type="ECO:0000256" key="3">
    <source>
        <dbReference type="ARBA" id="ARBA00023204"/>
    </source>
</evidence>
<feature type="compositionally biased region" description="Low complexity" evidence="4">
    <location>
        <begin position="274"/>
        <end position="291"/>
    </location>
</feature>
<dbReference type="InterPro" id="IPR038726">
    <property type="entry name" value="PDDEXK_AddAB-type"/>
</dbReference>
<feature type="region of interest" description="Disordered" evidence="4">
    <location>
        <begin position="268"/>
        <end position="317"/>
    </location>
</feature>
<evidence type="ECO:0000256" key="1">
    <source>
        <dbReference type="ARBA" id="ARBA00022763"/>
    </source>
</evidence>
<organism evidence="6 7">
    <name type="scientific">Actinomycetospora straminea</name>
    <dbReference type="NCBI Taxonomy" id="663607"/>
    <lineage>
        <taxon>Bacteria</taxon>
        <taxon>Bacillati</taxon>
        <taxon>Actinomycetota</taxon>
        <taxon>Actinomycetes</taxon>
        <taxon>Pseudonocardiales</taxon>
        <taxon>Pseudonocardiaceae</taxon>
        <taxon>Actinomycetospora</taxon>
    </lineage>
</organism>
<sequence length="317" mass="33351">MGTETATQAGAVIGAEVGAEVGAPPRPAALSPSRAVDFRRCALLYRFRAVDRLPETPSPGALRGTVVHTVLERLHALEPEARRLGTARDLAVAVLDALDPTERALLGEEPGVDGLLARYFALEDPRTVTSEARELRVEAELADGSPLRGYLDRLDTGPGGLTVVDYKSGPAPSVHAEGRTLFGVRFYALLLARTRGVVPTLRLLHLADTTTLTLRPTADELDRFARVLAAVWAAITRAAPTGDFRPNPGPGCTWCPFRDRCPAHGGTPPPYPGWPGDTSVGTPATATSPAAPTTPAPLPVPRPRSATPSGQPVGDAP</sequence>
<accession>A0ABP9DRZ0</accession>
<protein>
    <submittedName>
        <fullName evidence="6">RecB family exonuclease</fullName>
    </submittedName>
</protein>
<keyword evidence="6" id="KW-0269">Exonuclease</keyword>
<keyword evidence="6" id="KW-0540">Nuclease</keyword>
<keyword evidence="2" id="KW-0067">ATP-binding</keyword>
<proteinExistence type="predicted"/>
<keyword evidence="2" id="KW-0547">Nucleotide-binding</keyword>
<keyword evidence="3" id="KW-0234">DNA repair</keyword>
<keyword evidence="7" id="KW-1185">Reference proteome</keyword>
<dbReference type="EMBL" id="BAABHQ010000001">
    <property type="protein sequence ID" value="GAA4858297.1"/>
    <property type="molecule type" value="Genomic_DNA"/>
</dbReference>
<gene>
    <name evidence="6" type="ORF">GCM10023203_01300</name>
</gene>
<dbReference type="RefSeq" id="WP_274234395.1">
    <property type="nucleotide sequence ID" value="NZ_BAABHQ010000001.1"/>
</dbReference>
<keyword evidence="6" id="KW-0378">Hydrolase</keyword>
<feature type="domain" description="PD-(D/E)XK endonuclease-like" evidence="5">
    <location>
        <begin position="30"/>
        <end position="262"/>
    </location>
</feature>
<evidence type="ECO:0000259" key="5">
    <source>
        <dbReference type="Pfam" id="PF12705"/>
    </source>
</evidence>
<comment type="caution">
    <text evidence="6">The sequence shown here is derived from an EMBL/GenBank/DDBJ whole genome shotgun (WGS) entry which is preliminary data.</text>
</comment>
<dbReference type="InterPro" id="IPR011604">
    <property type="entry name" value="PDDEXK-like_dom_sf"/>
</dbReference>
<dbReference type="Pfam" id="PF12705">
    <property type="entry name" value="PDDEXK_1"/>
    <property type="match status" value="1"/>
</dbReference>
<dbReference type="GO" id="GO:0004527">
    <property type="term" value="F:exonuclease activity"/>
    <property type="evidence" value="ECO:0007669"/>
    <property type="project" value="UniProtKB-KW"/>
</dbReference>
<dbReference type="Proteomes" id="UP001500457">
    <property type="component" value="Unassembled WGS sequence"/>
</dbReference>
<reference evidence="7" key="1">
    <citation type="journal article" date="2019" name="Int. J. Syst. Evol. Microbiol.">
        <title>The Global Catalogue of Microorganisms (GCM) 10K type strain sequencing project: providing services to taxonomists for standard genome sequencing and annotation.</title>
        <authorList>
            <consortium name="The Broad Institute Genomics Platform"/>
            <consortium name="The Broad Institute Genome Sequencing Center for Infectious Disease"/>
            <person name="Wu L."/>
            <person name="Ma J."/>
        </authorList>
    </citation>
    <scope>NUCLEOTIDE SEQUENCE [LARGE SCALE GENOMIC DNA]</scope>
    <source>
        <strain evidence="7">JCM 17983</strain>
    </source>
</reference>
<evidence type="ECO:0000313" key="6">
    <source>
        <dbReference type="EMBL" id="GAA4858297.1"/>
    </source>
</evidence>
<keyword evidence="1" id="KW-0227">DNA damage</keyword>
<evidence type="ECO:0000313" key="7">
    <source>
        <dbReference type="Proteomes" id="UP001500457"/>
    </source>
</evidence>
<name>A0ABP9DRZ0_9PSEU</name>